<name>T1KKW5_TETUR</name>
<reference evidence="2" key="1">
    <citation type="submission" date="2011-08" db="EMBL/GenBank/DDBJ databases">
        <authorList>
            <person name="Rombauts S."/>
        </authorList>
    </citation>
    <scope>NUCLEOTIDE SEQUENCE</scope>
    <source>
        <strain evidence="2">London</strain>
    </source>
</reference>
<dbReference type="Proteomes" id="UP000015104">
    <property type="component" value="Unassembled WGS sequence"/>
</dbReference>
<sequence>MSEFAKISNDKDILEFDSFIWTNKL</sequence>
<dbReference type="EMBL" id="CAEY01000200">
    <property type="status" value="NOT_ANNOTATED_CDS"/>
    <property type="molecule type" value="Genomic_DNA"/>
</dbReference>
<protein>
    <submittedName>
        <fullName evidence="1">Uncharacterized protein</fullName>
    </submittedName>
</protein>
<keyword evidence="2" id="KW-1185">Reference proteome</keyword>
<proteinExistence type="predicted"/>
<dbReference type="HOGENOM" id="CLU_3419654_0_0_1"/>
<accession>T1KKW5</accession>
<organism evidence="1 2">
    <name type="scientific">Tetranychus urticae</name>
    <name type="common">Two-spotted spider mite</name>
    <dbReference type="NCBI Taxonomy" id="32264"/>
    <lineage>
        <taxon>Eukaryota</taxon>
        <taxon>Metazoa</taxon>
        <taxon>Ecdysozoa</taxon>
        <taxon>Arthropoda</taxon>
        <taxon>Chelicerata</taxon>
        <taxon>Arachnida</taxon>
        <taxon>Acari</taxon>
        <taxon>Acariformes</taxon>
        <taxon>Trombidiformes</taxon>
        <taxon>Prostigmata</taxon>
        <taxon>Eleutherengona</taxon>
        <taxon>Raphignathae</taxon>
        <taxon>Tetranychoidea</taxon>
        <taxon>Tetranychidae</taxon>
        <taxon>Tetranychus</taxon>
    </lineage>
</organism>
<dbReference type="AlphaFoldDB" id="T1KKW5"/>
<evidence type="ECO:0000313" key="2">
    <source>
        <dbReference type="Proteomes" id="UP000015104"/>
    </source>
</evidence>
<reference evidence="1" key="2">
    <citation type="submission" date="2015-06" db="UniProtKB">
        <authorList>
            <consortium name="EnsemblMetazoa"/>
        </authorList>
    </citation>
    <scope>IDENTIFICATION</scope>
</reference>
<dbReference type="EnsemblMetazoa" id="tetur14g00270.1">
    <property type="protein sequence ID" value="tetur14g00270.1"/>
    <property type="gene ID" value="tetur14g00270"/>
</dbReference>
<evidence type="ECO:0000313" key="1">
    <source>
        <dbReference type="EnsemblMetazoa" id="tetur14g00270.1"/>
    </source>
</evidence>